<dbReference type="VEuPathDB" id="ToxoDB:EBH_0031270"/>
<feature type="compositionally biased region" description="Polar residues" evidence="1">
    <location>
        <begin position="607"/>
        <end position="616"/>
    </location>
</feature>
<evidence type="ECO:0008006" key="5">
    <source>
        <dbReference type="Google" id="ProtNLM"/>
    </source>
</evidence>
<name>U6LLL7_9EIME</name>
<proteinExistence type="predicted"/>
<feature type="compositionally biased region" description="Polar residues" evidence="1">
    <location>
        <begin position="638"/>
        <end position="647"/>
    </location>
</feature>
<dbReference type="Proteomes" id="UP000030750">
    <property type="component" value="Unassembled WGS sequence"/>
</dbReference>
<dbReference type="EMBL" id="HG712078">
    <property type="protein sequence ID" value="CDJ50153.1"/>
    <property type="molecule type" value="Genomic_DNA"/>
</dbReference>
<protein>
    <recommendedName>
        <fullName evidence="5">Transmembrane protein</fullName>
    </recommendedName>
</protein>
<feature type="compositionally biased region" description="Basic and acidic residues" evidence="1">
    <location>
        <begin position="543"/>
        <end position="556"/>
    </location>
</feature>
<dbReference type="AlphaFoldDB" id="U6LLL7"/>
<feature type="compositionally biased region" description="Low complexity" evidence="1">
    <location>
        <begin position="521"/>
        <end position="532"/>
    </location>
</feature>
<evidence type="ECO:0000256" key="1">
    <source>
        <dbReference type="SAM" id="MobiDB-lite"/>
    </source>
</evidence>
<feature type="compositionally biased region" description="Low complexity" evidence="1">
    <location>
        <begin position="454"/>
        <end position="464"/>
    </location>
</feature>
<keyword evidence="2" id="KW-0812">Transmembrane</keyword>
<keyword evidence="4" id="KW-1185">Reference proteome</keyword>
<feature type="region of interest" description="Disordered" evidence="1">
    <location>
        <begin position="453"/>
        <end position="673"/>
    </location>
</feature>
<feature type="compositionally biased region" description="Acidic residues" evidence="1">
    <location>
        <begin position="398"/>
        <end position="422"/>
    </location>
</feature>
<accession>U6LLL7</accession>
<feature type="transmembrane region" description="Helical" evidence="2">
    <location>
        <begin position="61"/>
        <end position="80"/>
    </location>
</feature>
<evidence type="ECO:0000313" key="4">
    <source>
        <dbReference type="Proteomes" id="UP000030750"/>
    </source>
</evidence>
<gene>
    <name evidence="3" type="ORF">EBH_0031270</name>
</gene>
<evidence type="ECO:0000313" key="3">
    <source>
        <dbReference type="EMBL" id="CDJ50153.1"/>
    </source>
</evidence>
<feature type="compositionally biased region" description="Polar residues" evidence="1">
    <location>
        <begin position="533"/>
        <end position="542"/>
    </location>
</feature>
<keyword evidence="2" id="KW-1133">Transmembrane helix</keyword>
<sequence>MISTIVQDQPEVDSLAELNSIPSGPVQSTPSSFHRDDLPIGLHWEPQEKVVRRGKKPAAHFLIHTFVVSLVAFGLSWVVWRCTLQLVAARGRESAAFNRLLAAGGEKDSSLCRSSQEEEEEEGMTRQDTTRQSVRGSPGLTPEQRDALINAHAVLLASGSLAVFAEDIVLCLPPQERHKATTLLVSLIIVESAALVALVGEPVRGTLAAVCSVVGRMMQTVAETLEPARIKGAEAKYKALSRILNMLKDSEHPPPPLPEPERLKRLRELISLQTLAQNQARSAIQSLVKVYRPVMKLNNELIPRSLILLTHTAHARKHQVIRDKLLCQWLLKNEGPYAHSPVLPDAYVKFILQYEQPVYGELLRELTDPSSFYARHSSYSSAADDDISAQEQQLAEEGLLEDAATDDDDDDEDEDSEDEEDGQQSLRKRKQEQRNSAIWPSLMDLIAQYAQLIPGSRASTSSSSPSPPAQPSPEKTQTSESENSTPVVLRRQRVETLDEGGSPDDVWVRRRSFFLSPPPQASSDSDSFYSASEGEQLSASPHRSSEESWGRGEPHASRKSRSPRLAYSPVGRGGASAERDSGDGYLSGAVAQQQLTDSSRSTSNSSMTFLQELQSSSEDDETVDWGSARRLRRAPFVSQESQIQGVQTPEGDAAATTEGSTTPSLKSKEGSQE</sequence>
<feature type="compositionally biased region" description="Polar residues" evidence="1">
    <location>
        <begin position="474"/>
        <end position="486"/>
    </location>
</feature>
<evidence type="ECO:0000256" key="2">
    <source>
        <dbReference type="SAM" id="Phobius"/>
    </source>
</evidence>
<feature type="region of interest" description="Disordered" evidence="1">
    <location>
        <begin position="398"/>
        <end position="434"/>
    </location>
</feature>
<reference evidence="3" key="1">
    <citation type="submission" date="2013-10" db="EMBL/GenBank/DDBJ databases">
        <title>Genomic analysis of the causative agents of coccidiosis in chickens.</title>
        <authorList>
            <person name="Reid A.J."/>
            <person name="Blake D."/>
            <person name="Billington K."/>
            <person name="Browne H."/>
            <person name="Dunn M."/>
            <person name="Hung S."/>
            <person name="Kawahara F."/>
            <person name="Miranda-Saavedra D."/>
            <person name="Mourier T."/>
            <person name="Nagra H."/>
            <person name="Otto T.D."/>
            <person name="Rawlings N."/>
            <person name="Sanchez A."/>
            <person name="Sanders M."/>
            <person name="Subramaniam C."/>
            <person name="Tay Y."/>
            <person name="Dear P."/>
            <person name="Doerig C."/>
            <person name="Gruber A."/>
            <person name="Parkinson J."/>
            <person name="Shirley M."/>
            <person name="Wan K.L."/>
            <person name="Berriman M."/>
            <person name="Tomley F."/>
            <person name="Pain A."/>
        </authorList>
    </citation>
    <scope>NUCLEOTIDE SEQUENCE [LARGE SCALE GENOMIC DNA]</scope>
    <source>
        <strain evidence="3">Houghton</strain>
    </source>
</reference>
<dbReference type="OrthoDB" id="348613at2759"/>
<feature type="region of interest" description="Disordered" evidence="1">
    <location>
        <begin position="110"/>
        <end position="141"/>
    </location>
</feature>
<organism evidence="3 4">
    <name type="scientific">Eimeria brunetti</name>
    <dbReference type="NCBI Taxonomy" id="51314"/>
    <lineage>
        <taxon>Eukaryota</taxon>
        <taxon>Sar</taxon>
        <taxon>Alveolata</taxon>
        <taxon>Apicomplexa</taxon>
        <taxon>Conoidasida</taxon>
        <taxon>Coccidia</taxon>
        <taxon>Eucoccidiorida</taxon>
        <taxon>Eimeriorina</taxon>
        <taxon>Eimeriidae</taxon>
        <taxon>Eimeria</taxon>
    </lineage>
</organism>
<reference evidence="3" key="2">
    <citation type="submission" date="2013-10" db="EMBL/GenBank/DDBJ databases">
        <authorList>
            <person name="Aslett M."/>
        </authorList>
    </citation>
    <scope>NUCLEOTIDE SEQUENCE [LARGE SCALE GENOMIC DNA]</scope>
    <source>
        <strain evidence="3">Houghton</strain>
    </source>
</reference>
<keyword evidence="2" id="KW-0472">Membrane</keyword>